<dbReference type="GO" id="GO:0016887">
    <property type="term" value="F:ATP hydrolysis activity"/>
    <property type="evidence" value="ECO:0007669"/>
    <property type="project" value="InterPro"/>
</dbReference>
<dbReference type="PROSITE" id="PS50893">
    <property type="entry name" value="ABC_TRANSPORTER_2"/>
    <property type="match status" value="2"/>
</dbReference>
<dbReference type="NCBIfam" id="NF007739">
    <property type="entry name" value="PRK10419.1"/>
    <property type="match status" value="2"/>
</dbReference>
<feature type="domain" description="ABC transporter" evidence="8">
    <location>
        <begin position="307"/>
        <end position="554"/>
    </location>
</feature>
<dbReference type="InterPro" id="IPR017871">
    <property type="entry name" value="ABC_transporter-like_CS"/>
</dbReference>
<proteinExistence type="inferred from homology"/>
<evidence type="ECO:0000256" key="3">
    <source>
        <dbReference type="ARBA" id="ARBA00022448"/>
    </source>
</evidence>
<keyword evidence="6 9" id="KW-0067">ATP-binding</keyword>
<dbReference type="Gene3D" id="3.40.50.300">
    <property type="entry name" value="P-loop containing nucleotide triphosphate hydrolases"/>
    <property type="match status" value="2"/>
</dbReference>
<dbReference type="FunFam" id="3.40.50.300:FF:000016">
    <property type="entry name" value="Oligopeptide ABC transporter ATP-binding component"/>
    <property type="match status" value="1"/>
</dbReference>
<dbReference type="GO" id="GO:0005886">
    <property type="term" value="C:plasma membrane"/>
    <property type="evidence" value="ECO:0007669"/>
    <property type="project" value="UniProtKB-SubCell"/>
</dbReference>
<keyword evidence="4" id="KW-1003">Cell membrane</keyword>
<keyword evidence="7" id="KW-0472">Membrane</keyword>
<evidence type="ECO:0000256" key="1">
    <source>
        <dbReference type="ARBA" id="ARBA00004417"/>
    </source>
</evidence>
<keyword evidence="3" id="KW-0813">Transport</keyword>
<dbReference type="InterPro" id="IPR027417">
    <property type="entry name" value="P-loop_NTPase"/>
</dbReference>
<dbReference type="Proteomes" id="UP000461670">
    <property type="component" value="Unassembled WGS sequence"/>
</dbReference>
<protein>
    <submittedName>
        <fullName evidence="9">Glutathione import ATP-binding protein GsiA</fullName>
    </submittedName>
</protein>
<comment type="caution">
    <text evidence="9">The sequence shown here is derived from an EMBL/GenBank/DDBJ whole genome shotgun (WGS) entry which is preliminary data.</text>
</comment>
<evidence type="ECO:0000256" key="4">
    <source>
        <dbReference type="ARBA" id="ARBA00022475"/>
    </source>
</evidence>
<dbReference type="InterPro" id="IPR003439">
    <property type="entry name" value="ABC_transporter-like_ATP-bd"/>
</dbReference>
<dbReference type="EMBL" id="WNDQ01000008">
    <property type="protein sequence ID" value="KAF1022927.1"/>
    <property type="molecule type" value="Genomic_DNA"/>
</dbReference>
<dbReference type="InterPro" id="IPR003593">
    <property type="entry name" value="AAA+_ATPase"/>
</dbReference>
<evidence type="ECO:0000313" key="9">
    <source>
        <dbReference type="EMBL" id="KAF1022927.1"/>
    </source>
</evidence>
<reference evidence="10" key="1">
    <citation type="journal article" date="2020" name="MBio">
        <title>Horizontal gene transfer to a defensive symbiont with a reduced genome amongst a multipartite beetle microbiome.</title>
        <authorList>
            <person name="Waterworth S.C."/>
            <person name="Florez L.V."/>
            <person name="Rees E.R."/>
            <person name="Hertweck C."/>
            <person name="Kaltenpoth M."/>
            <person name="Kwan J.C."/>
        </authorList>
    </citation>
    <scope>NUCLEOTIDE SEQUENCE [LARGE SCALE GENOMIC DNA]</scope>
</reference>
<name>A0A7V8FR20_9BURK</name>
<dbReference type="CDD" id="cd03257">
    <property type="entry name" value="ABC_NikE_OppD_transporters"/>
    <property type="match status" value="2"/>
</dbReference>
<accession>A0A7V8FR20</accession>
<dbReference type="PANTHER" id="PTHR43297:SF2">
    <property type="entry name" value="DIPEPTIDE TRANSPORT ATP-BINDING PROTEIN DPPD"/>
    <property type="match status" value="1"/>
</dbReference>
<evidence type="ECO:0000256" key="2">
    <source>
        <dbReference type="ARBA" id="ARBA00005417"/>
    </source>
</evidence>
<dbReference type="InterPro" id="IPR050388">
    <property type="entry name" value="ABC_Ni/Peptide_Import"/>
</dbReference>
<dbReference type="PROSITE" id="PS00211">
    <property type="entry name" value="ABC_TRANSPORTER_1"/>
    <property type="match status" value="2"/>
</dbReference>
<dbReference type="NCBIfam" id="NF008453">
    <property type="entry name" value="PRK11308.1"/>
    <property type="match status" value="2"/>
</dbReference>
<keyword evidence="5" id="KW-0547">Nucleotide-binding</keyword>
<evidence type="ECO:0000256" key="6">
    <source>
        <dbReference type="ARBA" id="ARBA00022840"/>
    </source>
</evidence>
<dbReference type="GO" id="GO:0015833">
    <property type="term" value="P:peptide transport"/>
    <property type="evidence" value="ECO:0007669"/>
    <property type="project" value="InterPro"/>
</dbReference>
<gene>
    <name evidence="9" type="primary">gsiA_5</name>
    <name evidence="9" type="ORF">GAK30_00866</name>
</gene>
<sequence>MANVSKENTMSDLSDLQRVLPAAAPASGEPVLAVENLRVALPVGADRPHAIEDLSVAIHAGRTLCIVGESGSGKSVLATTIMGLLAKELSVARGTLRLAGEALIDQGRACGDKRLRALRGTRMGMVFQEPMTALNPVHTCGEQIDELLRTHTRWTPAERRRHILALFERVRLPEPERIYASFPHQLSGGQRQRIVIAMAVVLKPQLLICDEPTTALDVTTQAEILKLIAELQAEQGTAVLFITHDMGVVAEIADDVMVMHLGRVVEQVPCGQVLGQPREDYTRMLLGAVPSMVPPPARALPGGPALLAAHGVGKTYVRRDWLGRARANTALRDAAVAVHRGETVGVVGESGSGKSTFARCMIRLIDPSEGTIRWGDDEVQSLPERKLRALRSRVQVVFQDPNRSLNPRRMVGSSIIEGAMNFGMDRGQALRLAAELMDRIRLPRTALARYPHQFSGGQRQRLAIARAVACQPRVLVADEAVSALDVSVQAQILDLLREIQCDFGLGILFITHDLRVAAQLCDRVIVMNQGRIVEQGATAQVFAQPESDYTRRLLAAAPHAELAAAATARLDPTRQDTPQGVMQ</sequence>
<dbReference type="Pfam" id="PF00005">
    <property type="entry name" value="ABC_tran"/>
    <property type="match status" value="2"/>
</dbReference>
<evidence type="ECO:0000256" key="5">
    <source>
        <dbReference type="ARBA" id="ARBA00022741"/>
    </source>
</evidence>
<evidence type="ECO:0000259" key="8">
    <source>
        <dbReference type="PROSITE" id="PS50893"/>
    </source>
</evidence>
<dbReference type="SMART" id="SM00382">
    <property type="entry name" value="AAA"/>
    <property type="match status" value="2"/>
</dbReference>
<organism evidence="9 10">
    <name type="scientific">Paracidovorax wautersii</name>
    <dbReference type="NCBI Taxonomy" id="1177982"/>
    <lineage>
        <taxon>Bacteria</taxon>
        <taxon>Pseudomonadati</taxon>
        <taxon>Pseudomonadota</taxon>
        <taxon>Betaproteobacteria</taxon>
        <taxon>Burkholderiales</taxon>
        <taxon>Comamonadaceae</taxon>
        <taxon>Paracidovorax</taxon>
    </lineage>
</organism>
<dbReference type="GO" id="GO:0055085">
    <property type="term" value="P:transmembrane transport"/>
    <property type="evidence" value="ECO:0007669"/>
    <property type="project" value="UniProtKB-ARBA"/>
</dbReference>
<feature type="domain" description="ABC transporter" evidence="8">
    <location>
        <begin position="32"/>
        <end position="286"/>
    </location>
</feature>
<dbReference type="InterPro" id="IPR013563">
    <property type="entry name" value="Oligopep_ABC_C"/>
</dbReference>
<comment type="subcellular location">
    <subcellularLocation>
        <location evidence="1">Cell inner membrane</location>
        <topology evidence="1">Peripheral membrane protein</topology>
    </subcellularLocation>
</comment>
<dbReference type="PANTHER" id="PTHR43297">
    <property type="entry name" value="OLIGOPEPTIDE TRANSPORT ATP-BINDING PROTEIN APPD"/>
    <property type="match status" value="1"/>
</dbReference>
<dbReference type="Pfam" id="PF08352">
    <property type="entry name" value="oligo_HPY"/>
    <property type="match status" value="1"/>
</dbReference>
<dbReference type="AlphaFoldDB" id="A0A7V8FR20"/>
<dbReference type="SUPFAM" id="SSF52540">
    <property type="entry name" value="P-loop containing nucleoside triphosphate hydrolases"/>
    <property type="match status" value="2"/>
</dbReference>
<evidence type="ECO:0000256" key="7">
    <source>
        <dbReference type="ARBA" id="ARBA00023136"/>
    </source>
</evidence>
<dbReference type="GO" id="GO:0005524">
    <property type="term" value="F:ATP binding"/>
    <property type="evidence" value="ECO:0007669"/>
    <property type="project" value="UniProtKB-KW"/>
</dbReference>
<comment type="similarity">
    <text evidence="2">Belongs to the ABC transporter superfamily.</text>
</comment>
<evidence type="ECO:0000313" key="10">
    <source>
        <dbReference type="Proteomes" id="UP000461670"/>
    </source>
</evidence>